<gene>
    <name evidence="1" type="ORF">QD47_29095</name>
</gene>
<dbReference type="Proteomes" id="UP000032534">
    <property type="component" value="Unassembled WGS sequence"/>
</dbReference>
<sequence length="363" mass="42953">MKKTCLDAFNPIYFGEAKANQFDKNLFYETLVTNDKIVLANDHFLDCVELSAKSLPRLFRLLEKDEISIFYDFVPLRYIKHSEENVMIELELKESVNLDHFFANERYKNLKRNYRRLIDSKIQILDCKQIDFNGLCQYACSILNDKQLLVDIYRSTKPYHMINDILQHFEYTVTAKDGIFYIETEDIERKGISRILIGEFLTTIVRSYINLLSQREIEADSLILSNSNRTIFERLFTNKVNKSAEYLNELFTIEYMPDLASYFSLKNTNISDVFELRDKSRNLIKFINETEYTLSEEFYKEYRDRVENQYKFLNGKTYKTIRLILTSIISPLGTVLDISDILGLTNFAINKFKPTVRLQDIYK</sequence>
<dbReference type="RefSeq" id="WP_044649402.1">
    <property type="nucleotide sequence ID" value="NZ_JTHP01000142.1"/>
</dbReference>
<comment type="caution">
    <text evidence="1">The sequence shown here is derived from an EMBL/GenBank/DDBJ whole genome shotgun (WGS) entry which is preliminary data.</text>
</comment>
<name>A0A0D7WTG8_9BACL</name>
<dbReference type="PATRIC" id="fig|159743.3.peg.6487"/>
<proteinExistence type="predicted"/>
<keyword evidence="2" id="KW-1185">Reference proteome</keyword>
<evidence type="ECO:0000313" key="2">
    <source>
        <dbReference type="Proteomes" id="UP000032534"/>
    </source>
</evidence>
<evidence type="ECO:0000313" key="1">
    <source>
        <dbReference type="EMBL" id="KJD42289.1"/>
    </source>
</evidence>
<accession>A0A0D7WTG8</accession>
<dbReference type="AlphaFoldDB" id="A0A0D7WTG8"/>
<reference evidence="1 2" key="1">
    <citation type="submission" date="2014-11" db="EMBL/GenBank/DDBJ databases">
        <title>Draft Genome Sequences of Paenibacillus polymyxa NRRL B-30509 and Paenibacillus terrae NRRL B-30644, Strains from a Poultry Environment that Produce Tridecaptin A and Paenicidins.</title>
        <authorList>
            <person name="van Belkum M.J."/>
            <person name="Lohans C.T."/>
            <person name="Vederas J.C."/>
        </authorList>
    </citation>
    <scope>NUCLEOTIDE SEQUENCE [LARGE SCALE GENOMIC DNA]</scope>
    <source>
        <strain evidence="1 2">NRRL B-30644</strain>
    </source>
</reference>
<dbReference type="EMBL" id="JTHP01000142">
    <property type="protein sequence ID" value="KJD42289.1"/>
    <property type="molecule type" value="Genomic_DNA"/>
</dbReference>
<organism evidence="1 2">
    <name type="scientific">Paenibacillus terrae</name>
    <dbReference type="NCBI Taxonomy" id="159743"/>
    <lineage>
        <taxon>Bacteria</taxon>
        <taxon>Bacillati</taxon>
        <taxon>Bacillota</taxon>
        <taxon>Bacilli</taxon>
        <taxon>Bacillales</taxon>
        <taxon>Paenibacillaceae</taxon>
        <taxon>Paenibacillus</taxon>
    </lineage>
</organism>
<protein>
    <submittedName>
        <fullName evidence="1">Uncharacterized protein</fullName>
    </submittedName>
</protein>